<gene>
    <name evidence="1" type="ORF">BHC46_07320</name>
</gene>
<evidence type="ECO:0000313" key="1">
    <source>
        <dbReference type="EMBL" id="PIT47265.1"/>
    </source>
</evidence>
<dbReference type="Proteomes" id="UP000229970">
    <property type="component" value="Unassembled WGS sequence"/>
</dbReference>
<protein>
    <submittedName>
        <fullName evidence="1">Uncharacterized protein</fullName>
    </submittedName>
</protein>
<sequence>MIKYSGQVPLFFMGCYMGCDCNQGTQAQRDSSSNYERKQTICATCAEINRWVTDTPPGAPVHMLDRCLRCGCFIKPKAKIWGMHCPLDKW</sequence>
<name>A0A2N9XG10_9NEIS</name>
<proteinExistence type="predicted"/>
<accession>A0A2N9XG10</accession>
<reference evidence="1 2" key="1">
    <citation type="journal article" date="2017" name="MBio">
        <title>Type VI secretion-mediated competition in the bee gut microbiome.</title>
        <authorList>
            <person name="Steele M.I."/>
            <person name="Kwong W.K."/>
            <person name="Powell J.E."/>
            <person name="Whiteley M."/>
            <person name="Moran N.A."/>
        </authorList>
    </citation>
    <scope>NUCLEOTIDE SEQUENCE [LARGE SCALE GENOMIC DNA]</scope>
    <source>
        <strain evidence="1 2">Ruf1-X</strain>
    </source>
</reference>
<organism evidence="1 2">
    <name type="scientific">Snodgrassella alvi</name>
    <dbReference type="NCBI Taxonomy" id="1196083"/>
    <lineage>
        <taxon>Bacteria</taxon>
        <taxon>Pseudomonadati</taxon>
        <taxon>Pseudomonadota</taxon>
        <taxon>Betaproteobacteria</taxon>
        <taxon>Neisseriales</taxon>
        <taxon>Neisseriaceae</taxon>
        <taxon>Snodgrassella</taxon>
    </lineage>
</organism>
<evidence type="ECO:0000313" key="2">
    <source>
        <dbReference type="Proteomes" id="UP000229970"/>
    </source>
</evidence>
<dbReference type="PROSITE" id="PS51257">
    <property type="entry name" value="PROKAR_LIPOPROTEIN"/>
    <property type="match status" value="1"/>
</dbReference>
<dbReference type="RefSeq" id="WP_100139272.1">
    <property type="nucleotide sequence ID" value="NZ_MEIP01000018.1"/>
</dbReference>
<dbReference type="AlphaFoldDB" id="A0A2N9XG10"/>
<comment type="caution">
    <text evidence="1">The sequence shown here is derived from an EMBL/GenBank/DDBJ whole genome shotgun (WGS) entry which is preliminary data.</text>
</comment>
<dbReference type="EMBL" id="MEIP01000018">
    <property type="protein sequence ID" value="PIT47265.1"/>
    <property type="molecule type" value="Genomic_DNA"/>
</dbReference>